<dbReference type="Pfam" id="PF17853">
    <property type="entry name" value="GGDEF_2"/>
    <property type="match status" value="1"/>
</dbReference>
<evidence type="ECO:0000256" key="7">
    <source>
        <dbReference type="ARBA" id="ARBA00023163"/>
    </source>
</evidence>
<evidence type="ECO:0000256" key="1">
    <source>
        <dbReference type="ARBA" id="ARBA00004496"/>
    </source>
</evidence>
<dbReference type="PRINTS" id="PR00032">
    <property type="entry name" value="HTHARAC"/>
</dbReference>
<accession>A0A841U6B7</accession>
<dbReference type="SMART" id="SM00448">
    <property type="entry name" value="REC"/>
    <property type="match status" value="1"/>
</dbReference>
<dbReference type="InterPro" id="IPR001789">
    <property type="entry name" value="Sig_transdc_resp-reg_receiver"/>
</dbReference>
<dbReference type="GO" id="GO:0000160">
    <property type="term" value="P:phosphorelay signal transduction system"/>
    <property type="evidence" value="ECO:0007669"/>
    <property type="project" value="UniProtKB-KW"/>
</dbReference>
<dbReference type="GO" id="GO:0005737">
    <property type="term" value="C:cytoplasm"/>
    <property type="evidence" value="ECO:0007669"/>
    <property type="project" value="UniProtKB-SubCell"/>
</dbReference>
<name>A0A841U6B7_9BACL</name>
<evidence type="ECO:0000259" key="10">
    <source>
        <dbReference type="PROSITE" id="PS50110"/>
    </source>
</evidence>
<dbReference type="CDD" id="cd17536">
    <property type="entry name" value="REC_YesN-like"/>
    <property type="match status" value="1"/>
</dbReference>
<protein>
    <submittedName>
        <fullName evidence="11">Response regulator</fullName>
    </submittedName>
</protein>
<keyword evidence="12" id="KW-1185">Reference proteome</keyword>
<dbReference type="Pfam" id="PF12833">
    <property type="entry name" value="HTH_18"/>
    <property type="match status" value="1"/>
</dbReference>
<comment type="subcellular location">
    <subcellularLocation>
        <location evidence="1">Cytoplasm</location>
    </subcellularLocation>
</comment>
<evidence type="ECO:0000256" key="3">
    <source>
        <dbReference type="ARBA" id="ARBA00022553"/>
    </source>
</evidence>
<dbReference type="InterPro" id="IPR009057">
    <property type="entry name" value="Homeodomain-like_sf"/>
</dbReference>
<dbReference type="PANTHER" id="PTHR42713:SF3">
    <property type="entry name" value="TRANSCRIPTIONAL REGULATORY PROTEIN HPTR"/>
    <property type="match status" value="1"/>
</dbReference>
<evidence type="ECO:0000259" key="9">
    <source>
        <dbReference type="PROSITE" id="PS01124"/>
    </source>
</evidence>
<feature type="modified residue" description="4-aspartylphosphate" evidence="8">
    <location>
        <position position="55"/>
    </location>
</feature>
<dbReference type="InterPro" id="IPR011006">
    <property type="entry name" value="CheY-like_superfamily"/>
</dbReference>
<dbReference type="InterPro" id="IPR018060">
    <property type="entry name" value="HTH_AraC"/>
</dbReference>
<dbReference type="InterPro" id="IPR041522">
    <property type="entry name" value="CdaR_GGDEF"/>
</dbReference>
<dbReference type="SMART" id="SM00342">
    <property type="entry name" value="HTH_ARAC"/>
    <property type="match status" value="1"/>
</dbReference>
<dbReference type="GO" id="GO:0003700">
    <property type="term" value="F:DNA-binding transcription factor activity"/>
    <property type="evidence" value="ECO:0007669"/>
    <property type="project" value="InterPro"/>
</dbReference>
<organism evidence="11 12">
    <name type="scientific">Cohnella xylanilytica</name>
    <dbReference type="NCBI Taxonomy" id="557555"/>
    <lineage>
        <taxon>Bacteria</taxon>
        <taxon>Bacillati</taxon>
        <taxon>Bacillota</taxon>
        <taxon>Bacilli</taxon>
        <taxon>Bacillales</taxon>
        <taxon>Paenibacillaceae</taxon>
        <taxon>Cohnella</taxon>
    </lineage>
</organism>
<dbReference type="PANTHER" id="PTHR42713">
    <property type="entry name" value="HISTIDINE KINASE-RELATED"/>
    <property type="match status" value="1"/>
</dbReference>
<dbReference type="PROSITE" id="PS50110">
    <property type="entry name" value="RESPONSE_REGULATORY"/>
    <property type="match status" value="1"/>
</dbReference>
<keyword evidence="5" id="KW-0805">Transcription regulation</keyword>
<dbReference type="EMBL" id="JACJVR010000074">
    <property type="protein sequence ID" value="MBB6693540.1"/>
    <property type="molecule type" value="Genomic_DNA"/>
</dbReference>
<dbReference type="GO" id="GO:0043565">
    <property type="term" value="F:sequence-specific DNA binding"/>
    <property type="evidence" value="ECO:0007669"/>
    <property type="project" value="InterPro"/>
</dbReference>
<gene>
    <name evidence="11" type="ORF">H7B90_19285</name>
</gene>
<keyword evidence="7" id="KW-0804">Transcription</keyword>
<evidence type="ECO:0000256" key="5">
    <source>
        <dbReference type="ARBA" id="ARBA00023015"/>
    </source>
</evidence>
<comment type="caution">
    <text evidence="11">The sequence shown here is derived from an EMBL/GenBank/DDBJ whole genome shotgun (WGS) entry which is preliminary data.</text>
</comment>
<reference evidence="11 12" key="1">
    <citation type="submission" date="2020-08" db="EMBL/GenBank/DDBJ databases">
        <title>Cohnella phylogeny.</title>
        <authorList>
            <person name="Dunlap C."/>
        </authorList>
    </citation>
    <scope>NUCLEOTIDE SEQUENCE [LARGE SCALE GENOMIC DNA]</scope>
    <source>
        <strain evidence="11 12">DSM 25239</strain>
    </source>
</reference>
<feature type="domain" description="HTH araC/xylS-type" evidence="9">
    <location>
        <begin position="434"/>
        <end position="532"/>
    </location>
</feature>
<keyword evidence="2" id="KW-0963">Cytoplasm</keyword>
<evidence type="ECO:0000313" key="12">
    <source>
        <dbReference type="Proteomes" id="UP000553776"/>
    </source>
</evidence>
<dbReference type="Pfam" id="PF00072">
    <property type="entry name" value="Response_reg"/>
    <property type="match status" value="1"/>
</dbReference>
<keyword evidence="4" id="KW-0902">Two-component regulatory system</keyword>
<dbReference type="SUPFAM" id="SSF52172">
    <property type="entry name" value="CheY-like"/>
    <property type="match status" value="1"/>
</dbReference>
<evidence type="ECO:0000256" key="6">
    <source>
        <dbReference type="ARBA" id="ARBA00023125"/>
    </source>
</evidence>
<dbReference type="InterPro" id="IPR018062">
    <property type="entry name" value="HTH_AraC-typ_CS"/>
</dbReference>
<evidence type="ECO:0000313" key="11">
    <source>
        <dbReference type="EMBL" id="MBB6693540.1"/>
    </source>
</evidence>
<dbReference type="Gene3D" id="3.40.50.2300">
    <property type="match status" value="1"/>
</dbReference>
<proteinExistence type="predicted"/>
<dbReference type="SUPFAM" id="SSF46689">
    <property type="entry name" value="Homeodomain-like"/>
    <property type="match status" value="1"/>
</dbReference>
<dbReference type="Proteomes" id="UP000553776">
    <property type="component" value="Unassembled WGS sequence"/>
</dbReference>
<dbReference type="PROSITE" id="PS01124">
    <property type="entry name" value="HTH_ARAC_FAMILY_2"/>
    <property type="match status" value="1"/>
</dbReference>
<dbReference type="PROSITE" id="PS00041">
    <property type="entry name" value="HTH_ARAC_FAMILY_1"/>
    <property type="match status" value="1"/>
</dbReference>
<dbReference type="AlphaFoldDB" id="A0A841U6B7"/>
<keyword evidence="3 8" id="KW-0597">Phosphoprotein</keyword>
<dbReference type="Gene3D" id="1.10.10.60">
    <property type="entry name" value="Homeodomain-like"/>
    <property type="match status" value="2"/>
</dbReference>
<dbReference type="InterPro" id="IPR051552">
    <property type="entry name" value="HptR"/>
</dbReference>
<evidence type="ECO:0000256" key="2">
    <source>
        <dbReference type="ARBA" id="ARBA00022490"/>
    </source>
</evidence>
<dbReference type="InterPro" id="IPR020449">
    <property type="entry name" value="Tscrpt_reg_AraC-type_HTH"/>
</dbReference>
<evidence type="ECO:0000256" key="8">
    <source>
        <dbReference type="PROSITE-ProRule" id="PRU00169"/>
    </source>
</evidence>
<sequence>MYKLLIVDDEERARTGIRKLIDWAAHGIEIVGEARDGAEALELMAANPANIVLTDIRMPVMDGIELIERVAEAYPAARCVIMSGHDEFAYAQRAMAAGAGHYLLKPSRRQEILDLVLKLTEEIGEEKAEEKRLEELRNGFRESFPFLKESALSRLALTERPPYERLLSNLKLNGIAFPHPFFGALVVQIDNFHAVQQKYGNVDIELFKYALKNISEETFAPLCRCAAFEYNDDLVLILNAEEWLDAKEIAPYAREIQTNAERYLKFTVSVGIGSLDKGIEHLRASRLEAAKALNARFFAGSGKIADYLEAAEEEEDFSQTSYPLADEKAVLAAVAAGEEDAIQGGLKAFLAALKPESSSKDSVVNSVIALYFALYRLCVERNVNVQEVFGSQLAEITRMLARSSLDHIVSSLTDAALRIGEHLNAKKNGNKLFDAVLAYVRDNFRKDINRESVAREVFVTPGYISYLFKQQMQTSFIDYLHRIRIEHASRLLEDPSLRISDIAHDAGYQDEKYFFQVFKKYMGMTPNQYRNNL</sequence>
<evidence type="ECO:0000256" key="4">
    <source>
        <dbReference type="ARBA" id="ARBA00023012"/>
    </source>
</evidence>
<keyword evidence="6" id="KW-0238">DNA-binding</keyword>
<feature type="domain" description="Response regulatory" evidence="10">
    <location>
        <begin position="3"/>
        <end position="120"/>
    </location>
</feature>
<dbReference type="RefSeq" id="WP_185137523.1">
    <property type="nucleotide sequence ID" value="NZ_JACJVR010000074.1"/>
</dbReference>